<accession>A0ABS4Z4K9</accession>
<name>A0ABS4Z4K9_9ACTN</name>
<dbReference type="EMBL" id="JAGIOB010000001">
    <property type="protein sequence ID" value="MBP2415904.1"/>
    <property type="molecule type" value="Genomic_DNA"/>
</dbReference>
<evidence type="ECO:0000313" key="2">
    <source>
        <dbReference type="Proteomes" id="UP000758168"/>
    </source>
</evidence>
<evidence type="ECO:0008006" key="3">
    <source>
        <dbReference type="Google" id="ProtNLM"/>
    </source>
</evidence>
<dbReference type="Proteomes" id="UP000758168">
    <property type="component" value="Unassembled WGS sequence"/>
</dbReference>
<dbReference type="SUPFAM" id="SSF52540">
    <property type="entry name" value="P-loop containing nucleoside triphosphate hydrolases"/>
    <property type="match status" value="1"/>
</dbReference>
<protein>
    <recommendedName>
        <fullName evidence="3">AAA domain-containing protein</fullName>
    </recommendedName>
</protein>
<keyword evidence="2" id="KW-1185">Reference proteome</keyword>
<dbReference type="RefSeq" id="WP_210053227.1">
    <property type="nucleotide sequence ID" value="NZ_BAAAMH010000043.1"/>
</dbReference>
<dbReference type="InterPro" id="IPR027417">
    <property type="entry name" value="P-loop_NTPase"/>
</dbReference>
<organism evidence="1 2">
    <name type="scientific">Microlunatus capsulatus</name>
    <dbReference type="NCBI Taxonomy" id="99117"/>
    <lineage>
        <taxon>Bacteria</taxon>
        <taxon>Bacillati</taxon>
        <taxon>Actinomycetota</taxon>
        <taxon>Actinomycetes</taxon>
        <taxon>Propionibacteriales</taxon>
        <taxon>Propionibacteriaceae</taxon>
        <taxon>Microlunatus</taxon>
    </lineage>
</organism>
<proteinExistence type="predicted"/>
<dbReference type="Gene3D" id="3.40.50.300">
    <property type="entry name" value="P-loop containing nucleotide triphosphate hydrolases"/>
    <property type="match status" value="1"/>
</dbReference>
<gene>
    <name evidence="1" type="ORF">JOF54_000826</name>
</gene>
<comment type="caution">
    <text evidence="1">The sequence shown here is derived from an EMBL/GenBank/DDBJ whole genome shotgun (WGS) entry which is preliminary data.</text>
</comment>
<sequence length="192" mass="20539">MPPPTFVLVLNGSYGVGKSAVLDHVGDLLVEQGRPFSLMDVDWFHRSWPPAADDPDNVRTEAEALAAVWQQHRRVGPRQPVLAGVLASSADRERYARVFGLPVRSVRLVASGAVTEGRLRGRYPPERARALEWHLERHAELTARLARADGDELVLVTDALTAGQVAAATLAHVGLLPAGATTGGPLSGGPPR</sequence>
<reference evidence="1 2" key="1">
    <citation type="submission" date="2021-03" db="EMBL/GenBank/DDBJ databases">
        <title>Sequencing the genomes of 1000 actinobacteria strains.</title>
        <authorList>
            <person name="Klenk H.-P."/>
        </authorList>
    </citation>
    <scope>NUCLEOTIDE SEQUENCE [LARGE SCALE GENOMIC DNA]</scope>
    <source>
        <strain evidence="1 2">DSM 12936</strain>
    </source>
</reference>
<evidence type="ECO:0000313" key="1">
    <source>
        <dbReference type="EMBL" id="MBP2415904.1"/>
    </source>
</evidence>